<feature type="domain" description="Tyrosine-protein kinase ephrin type A/B receptor-like" evidence="1">
    <location>
        <begin position="24"/>
        <end position="66"/>
    </location>
</feature>
<accession>K1Q8I5</accession>
<dbReference type="InterPro" id="IPR009030">
    <property type="entry name" value="Growth_fac_rcpt_cys_sf"/>
</dbReference>
<proteinExistence type="predicted"/>
<sequence length="179" mass="19807">MAFKSDLVGLQNSNFLQCSPGYEDISGTCEKCKIGFYKAEYAAALCKECLTGFITSEEGTDNAAKCSVPACDPGYYLTNNNCEKCPYDKYQPEKWQSSCKECPTSYVTQKQGATNVYDCVLDCPSGEQYRPVENDCSGCERGYYRDKNDRSQITCQICPVEFITPGERATSVTACTVSE</sequence>
<dbReference type="Gene3D" id="2.10.50.10">
    <property type="entry name" value="Tumor Necrosis Factor Receptor, subunit A, domain 2"/>
    <property type="match status" value="3"/>
</dbReference>
<dbReference type="GO" id="GO:0007165">
    <property type="term" value="P:signal transduction"/>
    <property type="evidence" value="ECO:0007669"/>
    <property type="project" value="TreeGrafter"/>
</dbReference>
<dbReference type="HOGENOM" id="CLU_1566862_0_0_1"/>
<feature type="domain" description="Tyrosine-protein kinase ephrin type A/B receptor-like" evidence="1">
    <location>
        <begin position="74"/>
        <end position="119"/>
    </location>
</feature>
<organism evidence="2">
    <name type="scientific">Magallana gigas</name>
    <name type="common">Pacific oyster</name>
    <name type="synonym">Crassostrea gigas</name>
    <dbReference type="NCBI Taxonomy" id="29159"/>
    <lineage>
        <taxon>Eukaryota</taxon>
        <taxon>Metazoa</taxon>
        <taxon>Spiralia</taxon>
        <taxon>Lophotrochozoa</taxon>
        <taxon>Mollusca</taxon>
        <taxon>Bivalvia</taxon>
        <taxon>Autobranchia</taxon>
        <taxon>Pteriomorphia</taxon>
        <taxon>Ostreida</taxon>
        <taxon>Ostreoidea</taxon>
        <taxon>Ostreidae</taxon>
        <taxon>Magallana</taxon>
    </lineage>
</organism>
<dbReference type="GO" id="GO:0009986">
    <property type="term" value="C:cell surface"/>
    <property type="evidence" value="ECO:0007669"/>
    <property type="project" value="TreeGrafter"/>
</dbReference>
<dbReference type="AlphaFoldDB" id="K1Q8I5"/>
<reference evidence="2" key="1">
    <citation type="journal article" date="2012" name="Nature">
        <title>The oyster genome reveals stress adaptation and complexity of shell formation.</title>
        <authorList>
            <person name="Zhang G."/>
            <person name="Fang X."/>
            <person name="Guo X."/>
            <person name="Li L."/>
            <person name="Luo R."/>
            <person name="Xu F."/>
            <person name="Yang P."/>
            <person name="Zhang L."/>
            <person name="Wang X."/>
            <person name="Qi H."/>
            <person name="Xiong Z."/>
            <person name="Que H."/>
            <person name="Xie Y."/>
            <person name="Holland P.W."/>
            <person name="Paps J."/>
            <person name="Zhu Y."/>
            <person name="Wu F."/>
            <person name="Chen Y."/>
            <person name="Wang J."/>
            <person name="Peng C."/>
            <person name="Meng J."/>
            <person name="Yang L."/>
            <person name="Liu J."/>
            <person name="Wen B."/>
            <person name="Zhang N."/>
            <person name="Huang Z."/>
            <person name="Zhu Q."/>
            <person name="Feng Y."/>
            <person name="Mount A."/>
            <person name="Hedgecock D."/>
            <person name="Xu Z."/>
            <person name="Liu Y."/>
            <person name="Domazet-Loso T."/>
            <person name="Du Y."/>
            <person name="Sun X."/>
            <person name="Zhang S."/>
            <person name="Liu B."/>
            <person name="Cheng P."/>
            <person name="Jiang X."/>
            <person name="Li J."/>
            <person name="Fan D."/>
            <person name="Wang W."/>
            <person name="Fu W."/>
            <person name="Wang T."/>
            <person name="Wang B."/>
            <person name="Zhang J."/>
            <person name="Peng Z."/>
            <person name="Li Y."/>
            <person name="Li N."/>
            <person name="Wang J."/>
            <person name="Chen M."/>
            <person name="He Y."/>
            <person name="Tan F."/>
            <person name="Song X."/>
            <person name="Zheng Q."/>
            <person name="Huang R."/>
            <person name="Yang H."/>
            <person name="Du X."/>
            <person name="Chen L."/>
            <person name="Yang M."/>
            <person name="Gaffney P.M."/>
            <person name="Wang S."/>
            <person name="Luo L."/>
            <person name="She Z."/>
            <person name="Ming Y."/>
            <person name="Huang W."/>
            <person name="Zhang S."/>
            <person name="Huang B."/>
            <person name="Zhang Y."/>
            <person name="Qu T."/>
            <person name="Ni P."/>
            <person name="Miao G."/>
            <person name="Wang J."/>
            <person name="Wang Q."/>
            <person name="Steinberg C.E."/>
            <person name="Wang H."/>
            <person name="Li N."/>
            <person name="Qian L."/>
            <person name="Zhang G."/>
            <person name="Li Y."/>
            <person name="Yang H."/>
            <person name="Liu X."/>
            <person name="Wang J."/>
            <person name="Yin Y."/>
            <person name="Wang J."/>
        </authorList>
    </citation>
    <scope>NUCLEOTIDE SEQUENCE [LARGE SCALE GENOMIC DNA]</scope>
    <source>
        <strain evidence="2">05x7-T-G4-1.051#20</strain>
    </source>
</reference>
<dbReference type="InterPro" id="IPR052071">
    <property type="entry name" value="SCUB_EGF-like_domain"/>
</dbReference>
<dbReference type="EMBL" id="JH822388">
    <property type="protein sequence ID" value="EKC17631.1"/>
    <property type="molecule type" value="Genomic_DNA"/>
</dbReference>
<gene>
    <name evidence="2" type="ORF">CGI_10000430</name>
</gene>
<dbReference type="Pfam" id="PF07699">
    <property type="entry name" value="Ephrin_rec_like"/>
    <property type="match status" value="3"/>
</dbReference>
<dbReference type="InParanoid" id="K1Q8I5"/>
<dbReference type="InterPro" id="IPR011641">
    <property type="entry name" value="Tyr-kin_ephrin_A/B_rcpt-like"/>
</dbReference>
<feature type="domain" description="Tyrosine-protein kinase ephrin type A/B receptor-like" evidence="1">
    <location>
        <begin position="127"/>
        <end position="175"/>
    </location>
</feature>
<dbReference type="GO" id="GO:0005615">
    <property type="term" value="C:extracellular space"/>
    <property type="evidence" value="ECO:0007669"/>
    <property type="project" value="TreeGrafter"/>
</dbReference>
<dbReference type="PANTHER" id="PTHR24046:SF5">
    <property type="entry name" value="EGF-LIKE DOMAIN-CONTAINING PROTEIN"/>
    <property type="match status" value="1"/>
</dbReference>
<evidence type="ECO:0000259" key="1">
    <source>
        <dbReference type="Pfam" id="PF07699"/>
    </source>
</evidence>
<dbReference type="SUPFAM" id="SSF57184">
    <property type="entry name" value="Growth factor receptor domain"/>
    <property type="match status" value="1"/>
</dbReference>
<protein>
    <submittedName>
        <fullName evidence="2">Sushi, von Willebrand factor type A, EGF and pentraxin domain-containing protein 1</fullName>
    </submittedName>
</protein>
<dbReference type="PANTHER" id="PTHR24046">
    <property type="entry name" value="SIGNAL PEPTIDE, CUB AND EGF-LIKE DOMAIN-CONTAINING"/>
    <property type="match status" value="1"/>
</dbReference>
<evidence type="ECO:0000313" key="2">
    <source>
        <dbReference type="EMBL" id="EKC17631.1"/>
    </source>
</evidence>
<dbReference type="SMART" id="SM01411">
    <property type="entry name" value="Ephrin_rec_like"/>
    <property type="match status" value="3"/>
</dbReference>
<name>K1Q8I5_MAGGI</name>